<organism evidence="1 2">
    <name type="scientific">Muricoccus nepalensis</name>
    <dbReference type="NCBI Taxonomy" id="1854500"/>
    <lineage>
        <taxon>Bacteria</taxon>
        <taxon>Pseudomonadati</taxon>
        <taxon>Pseudomonadota</taxon>
        <taxon>Alphaproteobacteria</taxon>
        <taxon>Acetobacterales</taxon>
        <taxon>Roseomonadaceae</taxon>
        <taxon>Muricoccus</taxon>
    </lineage>
</organism>
<dbReference type="InterPro" id="IPR018684">
    <property type="entry name" value="DUF2171"/>
</dbReference>
<dbReference type="AlphaFoldDB" id="A0A502GBD4"/>
<gene>
    <name evidence="1" type="ORF">EAH89_06650</name>
</gene>
<dbReference type="Pfam" id="PF09939">
    <property type="entry name" value="DUF2171"/>
    <property type="match status" value="1"/>
</dbReference>
<proteinExistence type="predicted"/>
<dbReference type="RefSeq" id="WP_140882017.1">
    <property type="nucleotide sequence ID" value="NZ_RCZP01000004.1"/>
</dbReference>
<keyword evidence="2" id="KW-1185">Reference proteome</keyword>
<dbReference type="EMBL" id="RCZP01000004">
    <property type="protein sequence ID" value="TPG59031.1"/>
    <property type="molecule type" value="Genomic_DNA"/>
</dbReference>
<accession>A0A502GBD4</accession>
<dbReference type="OrthoDB" id="9803697at2"/>
<evidence type="ECO:0000313" key="1">
    <source>
        <dbReference type="EMBL" id="TPG59031.1"/>
    </source>
</evidence>
<name>A0A502GBD4_9PROT</name>
<sequence>MIDASQIKEHMEVVGSCGNHVGVVDHVEGDRIKLTRKDSTDGQHHYLPLSAVASVEGDKAKTSMNHMDAMKQFQAG</sequence>
<dbReference type="Proteomes" id="UP000317078">
    <property type="component" value="Unassembled WGS sequence"/>
</dbReference>
<evidence type="ECO:0000313" key="2">
    <source>
        <dbReference type="Proteomes" id="UP000317078"/>
    </source>
</evidence>
<protein>
    <submittedName>
        <fullName evidence="1">DUF2171 domain-containing protein</fullName>
    </submittedName>
</protein>
<comment type="caution">
    <text evidence="1">The sequence shown here is derived from an EMBL/GenBank/DDBJ whole genome shotgun (WGS) entry which is preliminary data.</text>
</comment>
<reference evidence="1 2" key="1">
    <citation type="journal article" date="2019" name="Environ. Microbiol.">
        <title>Species interactions and distinct microbial communities in high Arctic permafrost affected cryosols are associated with the CH4 and CO2 gas fluxes.</title>
        <authorList>
            <person name="Altshuler I."/>
            <person name="Hamel J."/>
            <person name="Turney S."/>
            <person name="Magnuson E."/>
            <person name="Levesque R."/>
            <person name="Greer C."/>
            <person name="Whyte L.G."/>
        </authorList>
    </citation>
    <scope>NUCLEOTIDE SEQUENCE [LARGE SCALE GENOMIC DNA]</scope>
    <source>
        <strain evidence="1 2">S9.3B</strain>
    </source>
</reference>